<dbReference type="SUPFAM" id="SSF51556">
    <property type="entry name" value="Metallo-dependent hydrolases"/>
    <property type="match status" value="1"/>
</dbReference>
<dbReference type="PANTHER" id="PTHR22642">
    <property type="entry name" value="IMIDAZOLONEPROPIONASE"/>
    <property type="match status" value="1"/>
</dbReference>
<comment type="caution">
    <text evidence="2">The sequence shown here is derived from an EMBL/GenBank/DDBJ whole genome shotgun (WGS) entry which is preliminary data.</text>
</comment>
<dbReference type="InterPro" id="IPR011059">
    <property type="entry name" value="Metal-dep_hydrolase_composite"/>
</dbReference>
<evidence type="ECO:0000313" key="2">
    <source>
        <dbReference type="EMBL" id="HIU42733.1"/>
    </source>
</evidence>
<evidence type="ECO:0000259" key="1">
    <source>
        <dbReference type="Pfam" id="PF07969"/>
    </source>
</evidence>
<dbReference type="GO" id="GO:0016810">
    <property type="term" value="F:hydrolase activity, acting on carbon-nitrogen (but not peptide) bonds"/>
    <property type="evidence" value="ECO:0007669"/>
    <property type="project" value="InterPro"/>
</dbReference>
<dbReference type="InterPro" id="IPR033932">
    <property type="entry name" value="YtcJ-like"/>
</dbReference>
<proteinExistence type="predicted"/>
<dbReference type="SUPFAM" id="SSF51338">
    <property type="entry name" value="Composite domain of metallo-dependent hydrolases"/>
    <property type="match status" value="1"/>
</dbReference>
<reference evidence="2" key="1">
    <citation type="submission" date="2020-10" db="EMBL/GenBank/DDBJ databases">
        <authorList>
            <person name="Gilroy R."/>
        </authorList>
    </citation>
    <scope>NUCLEOTIDE SEQUENCE</scope>
    <source>
        <strain evidence="2">CHK191-8634</strain>
    </source>
</reference>
<organism evidence="2 3">
    <name type="scientific">Candidatus Ventrousia excrementavium</name>
    <dbReference type="NCBI Taxonomy" id="2840961"/>
    <lineage>
        <taxon>Bacteria</taxon>
        <taxon>Bacillati</taxon>
        <taxon>Bacillota</taxon>
        <taxon>Clostridia</taxon>
        <taxon>Eubacteriales</taxon>
        <taxon>Clostridiaceae</taxon>
        <taxon>Clostridiaceae incertae sedis</taxon>
        <taxon>Candidatus Ventrousia</taxon>
    </lineage>
</organism>
<protein>
    <submittedName>
        <fullName evidence="2">Amidohydrolase</fullName>
    </submittedName>
</protein>
<dbReference type="InterPro" id="IPR013108">
    <property type="entry name" value="Amidohydro_3"/>
</dbReference>
<name>A0A9D1LJB5_9CLOT</name>
<dbReference type="CDD" id="cd01300">
    <property type="entry name" value="YtcJ_like"/>
    <property type="match status" value="1"/>
</dbReference>
<dbReference type="Gene3D" id="3.20.20.140">
    <property type="entry name" value="Metal-dependent hydrolases"/>
    <property type="match status" value="1"/>
</dbReference>
<feature type="domain" description="Amidohydrolase 3" evidence="1">
    <location>
        <begin position="46"/>
        <end position="532"/>
    </location>
</feature>
<reference evidence="2" key="2">
    <citation type="journal article" date="2021" name="PeerJ">
        <title>Extensive microbial diversity within the chicken gut microbiome revealed by metagenomics and culture.</title>
        <authorList>
            <person name="Gilroy R."/>
            <person name="Ravi A."/>
            <person name="Getino M."/>
            <person name="Pursley I."/>
            <person name="Horton D.L."/>
            <person name="Alikhan N.F."/>
            <person name="Baker D."/>
            <person name="Gharbi K."/>
            <person name="Hall N."/>
            <person name="Watson M."/>
            <person name="Adriaenssens E.M."/>
            <person name="Foster-Nyarko E."/>
            <person name="Jarju S."/>
            <person name="Secka A."/>
            <person name="Antonio M."/>
            <person name="Oren A."/>
            <person name="Chaudhuri R.R."/>
            <person name="La Ragione R."/>
            <person name="Hildebrand F."/>
            <person name="Pallen M.J."/>
        </authorList>
    </citation>
    <scope>NUCLEOTIDE SEQUENCE</scope>
    <source>
        <strain evidence="2">CHK191-8634</strain>
    </source>
</reference>
<dbReference type="EMBL" id="DVMR01000007">
    <property type="protein sequence ID" value="HIU42733.1"/>
    <property type="molecule type" value="Genomic_DNA"/>
</dbReference>
<gene>
    <name evidence="2" type="ORF">IAB67_00360</name>
</gene>
<evidence type="ECO:0000313" key="3">
    <source>
        <dbReference type="Proteomes" id="UP000824073"/>
    </source>
</evidence>
<accession>A0A9D1LJB5</accession>
<dbReference type="Proteomes" id="UP000824073">
    <property type="component" value="Unassembled WGS sequence"/>
</dbReference>
<dbReference type="Gene3D" id="3.10.310.70">
    <property type="match status" value="1"/>
</dbReference>
<dbReference type="Gene3D" id="2.30.40.10">
    <property type="entry name" value="Urease, subunit C, domain 1"/>
    <property type="match status" value="1"/>
</dbReference>
<dbReference type="InterPro" id="IPR032466">
    <property type="entry name" value="Metal_Hydrolase"/>
</dbReference>
<dbReference type="AlphaFoldDB" id="A0A9D1LJB5"/>
<dbReference type="PANTHER" id="PTHR22642:SF2">
    <property type="entry name" value="PROTEIN LONG AFTER FAR-RED 3"/>
    <property type="match status" value="1"/>
</dbReference>
<sequence length="542" mass="59342">MQTAVVNAKIYVEEGRFASALLIENGVIQRVGETAGILAEADRNAQVIDAGGRLVLPGMNDSHQHLFNLGRRLSTLNLSGARSIDEIVERGRKFIAEHPEACSGLRAAGWNQDYFTDEKRLLNRFDLDRISTEIPLVFRRICGHIGAANTAALNKAGITGQTPQPEGGRFGLLPDGTPDGIFNEHALDMLDDVIPPETEEQRLNQVLQALDYAVSVGLTSVQSNDAGQGDGGQIFRIMRRLCDEGRLPLRYRHQVSFSSPDAFREYLANEYDPEINDDRLAVGPLKLFKDGSLGARTALLRNDYCDDPGNHGVEALSDAEMDALCDLAQRHGVQVVTHVIGDGAVQKTLDTYEKVLAGRPNDLRHGLVHCQITDRAQLERIGRLGILTLAQPVFIHYDSHIVESRVGHDLAQTSYAFKTLAKLGSPVSFGTDSPVEDCNPFPCIAAAVNRQDPDGLPEGGYVPSERMSVAQAVDCYTAGSAYAEFCETRKGRLKPGFWADLIVVDRDIFEIDSHLIGQTKVLLTMTDGEVVYQRPNGVEKKG</sequence>
<dbReference type="Pfam" id="PF07969">
    <property type="entry name" value="Amidohydro_3"/>
    <property type="match status" value="1"/>
</dbReference>